<dbReference type="PANTHER" id="PTHR32328">
    <property type="entry name" value="L-SERYL-TRNA(SEC) SELENIUM TRANSFERASE"/>
    <property type="match status" value="1"/>
</dbReference>
<dbReference type="InterPro" id="IPR018319">
    <property type="entry name" value="SelA-like"/>
</dbReference>
<dbReference type="Proteomes" id="UP000226525">
    <property type="component" value="Unassembled WGS sequence"/>
</dbReference>
<dbReference type="SUPFAM" id="SSF53383">
    <property type="entry name" value="PLP-dependent transferases"/>
    <property type="match status" value="1"/>
</dbReference>
<accession>A0A2D6YLC7</accession>
<protein>
    <recommendedName>
        <fullName evidence="7">Aminotransferase class V-fold PLP-dependent enzyme</fullName>
    </recommendedName>
</protein>
<name>A0A2D6YLC7_9DELT</name>
<comment type="similarity">
    <text evidence="3">Belongs to the SelA family.</text>
</comment>
<evidence type="ECO:0000256" key="4">
    <source>
        <dbReference type="PIRSR" id="PIRSR618319-50"/>
    </source>
</evidence>
<proteinExistence type="inferred from homology"/>
<dbReference type="InterPro" id="IPR015424">
    <property type="entry name" value="PyrdxlP-dep_Trfase"/>
</dbReference>
<comment type="cofactor">
    <cofactor evidence="1 4">
        <name>pyridoxal 5'-phosphate</name>
        <dbReference type="ChEBI" id="CHEBI:597326"/>
    </cofactor>
</comment>
<dbReference type="PANTHER" id="PTHR32328:SF0">
    <property type="entry name" value="L-SERYL-TRNA(SEC) SELENIUM TRANSFERASE"/>
    <property type="match status" value="1"/>
</dbReference>
<feature type="modified residue" description="N6-(pyridoxal phosphate)lysine" evidence="4">
    <location>
        <position position="211"/>
    </location>
</feature>
<dbReference type="Gene3D" id="3.40.640.10">
    <property type="entry name" value="Type I PLP-dependent aspartate aminotransferase-like (Major domain)"/>
    <property type="match status" value="1"/>
</dbReference>
<sequence length="368" mass="39840">MSSNYKSLGIRPIVNANATLTKLGGSLMPAEVRQVMQDAAQSFVDMHDLQQKVGGRLAEITRNEAAFVSCGAATGLLLATAACIQKASGATYENFPNPPETQNEVIVQRMHRNPYDYAVRQAGASLVEIGTMNGTSPDDLENAYSSSTVAIFWFQGDMNQPYELSLKDVIQSAQKHGVPVIVDGAAQLPPVSNLWNFTQQGADLAIFSGGKDLSGPQASGLVVGKWEWIELLRVLGAPNHGVGRPMKVGKEEMMGLLAAVERYVSLDHDHLLEVYEHRVQIWIQGLNGKGGLSAKRDYPNEAGQPVPRALVQLPDKLPKDQLVAQLMDSEPAVSVAPSETLNAILLNPMTVSDEETQIVLDQILSLIY</sequence>
<evidence type="ECO:0000256" key="3">
    <source>
        <dbReference type="ARBA" id="ARBA00044507"/>
    </source>
</evidence>
<evidence type="ECO:0000313" key="5">
    <source>
        <dbReference type="EMBL" id="MAH63895.1"/>
    </source>
</evidence>
<dbReference type="Pfam" id="PF03841">
    <property type="entry name" value="SelA"/>
    <property type="match status" value="1"/>
</dbReference>
<keyword evidence="2 4" id="KW-0663">Pyridoxal phosphate</keyword>
<dbReference type="GO" id="GO:0004125">
    <property type="term" value="F:L-seryl-tRNA(Sec) selenium transferase activity"/>
    <property type="evidence" value="ECO:0007669"/>
    <property type="project" value="TreeGrafter"/>
</dbReference>
<dbReference type="AlphaFoldDB" id="A0A2D6YLC7"/>
<evidence type="ECO:0000313" key="6">
    <source>
        <dbReference type="Proteomes" id="UP000226525"/>
    </source>
</evidence>
<dbReference type="EMBL" id="NZEX01000122">
    <property type="protein sequence ID" value="MAH63895.1"/>
    <property type="molecule type" value="Genomic_DNA"/>
</dbReference>
<organism evidence="5 6">
    <name type="scientific">SAR324 cluster bacterium</name>
    <dbReference type="NCBI Taxonomy" id="2024889"/>
    <lineage>
        <taxon>Bacteria</taxon>
        <taxon>Deltaproteobacteria</taxon>
        <taxon>SAR324 cluster</taxon>
    </lineage>
</organism>
<comment type="caution">
    <text evidence="5">The sequence shown here is derived from an EMBL/GenBank/DDBJ whole genome shotgun (WGS) entry which is preliminary data.</text>
</comment>
<dbReference type="InterPro" id="IPR015421">
    <property type="entry name" value="PyrdxlP-dep_Trfase_major"/>
</dbReference>
<reference evidence="6" key="1">
    <citation type="submission" date="2017-09" db="EMBL/GenBank/DDBJ databases">
        <title>The Reconstruction of 2,631 Draft Metagenome-Assembled Genomes from the Global Oceans.</title>
        <authorList>
            <person name="Tully B.J."/>
            <person name="Graham E.D."/>
            <person name="Heidelberg J.F."/>
        </authorList>
    </citation>
    <scope>NUCLEOTIDE SEQUENCE [LARGE SCALE GENOMIC DNA]</scope>
</reference>
<evidence type="ECO:0000256" key="1">
    <source>
        <dbReference type="ARBA" id="ARBA00001933"/>
    </source>
</evidence>
<evidence type="ECO:0000256" key="2">
    <source>
        <dbReference type="ARBA" id="ARBA00022898"/>
    </source>
</evidence>
<evidence type="ECO:0008006" key="7">
    <source>
        <dbReference type="Google" id="ProtNLM"/>
    </source>
</evidence>
<gene>
    <name evidence="5" type="ORF">CMN54_10720</name>
</gene>